<dbReference type="Proteomes" id="UP000599688">
    <property type="component" value="Unassembled WGS sequence"/>
</dbReference>
<feature type="transmembrane region" description="Helical" evidence="1">
    <location>
        <begin position="44"/>
        <end position="64"/>
    </location>
</feature>
<proteinExistence type="predicted"/>
<gene>
    <name evidence="2" type="ORF">GCM10010831_22680</name>
</gene>
<keyword evidence="3" id="KW-1185">Reference proteome</keyword>
<reference evidence="2 3" key="1">
    <citation type="journal article" date="2014" name="Int. J. Syst. Evol. Microbiol.">
        <title>Complete genome sequence of Corynebacterium casei LMG S-19264T (=DSM 44701T), isolated from a smear-ripened cheese.</title>
        <authorList>
            <consortium name="US DOE Joint Genome Institute (JGI-PGF)"/>
            <person name="Walter F."/>
            <person name="Albersmeier A."/>
            <person name="Kalinowski J."/>
            <person name="Ruckert C."/>
        </authorList>
    </citation>
    <scope>NUCLEOTIDE SEQUENCE [LARGE SCALE GENOMIC DNA]</scope>
    <source>
        <strain evidence="2 3">CGMCC 1.12925</strain>
    </source>
</reference>
<accession>A0A917A0K8</accession>
<comment type="caution">
    <text evidence="2">The sequence shown here is derived from an EMBL/GenBank/DDBJ whole genome shotgun (WGS) entry which is preliminary data.</text>
</comment>
<name>A0A917A0K8_9FLAO</name>
<keyword evidence="1" id="KW-1133">Transmembrane helix</keyword>
<dbReference type="RefSeq" id="WP_188406984.1">
    <property type="nucleotide sequence ID" value="NZ_BMGL01000014.1"/>
</dbReference>
<dbReference type="AlphaFoldDB" id="A0A917A0K8"/>
<dbReference type="EMBL" id="BMGL01000014">
    <property type="protein sequence ID" value="GGE21083.1"/>
    <property type="molecule type" value="Genomic_DNA"/>
</dbReference>
<keyword evidence="1" id="KW-0472">Membrane</keyword>
<sequence>MSDSSKQPPILNPKNKIVFNKIILIYSIFYLALKIYAIVFMNQWLVENLILSSPIIVIGILAHYFQREQIQNWTFILLSIGTAIILRLNEAKWILQIHEFLN</sequence>
<feature type="transmembrane region" description="Helical" evidence="1">
    <location>
        <begin position="17"/>
        <end position="37"/>
    </location>
</feature>
<evidence type="ECO:0000256" key="1">
    <source>
        <dbReference type="SAM" id="Phobius"/>
    </source>
</evidence>
<evidence type="ECO:0000313" key="2">
    <source>
        <dbReference type="EMBL" id="GGE21083.1"/>
    </source>
</evidence>
<keyword evidence="1" id="KW-0812">Transmembrane</keyword>
<organism evidence="2 3">
    <name type="scientific">Psychroflexus salis</name>
    <dbReference type="NCBI Taxonomy" id="1526574"/>
    <lineage>
        <taxon>Bacteria</taxon>
        <taxon>Pseudomonadati</taxon>
        <taxon>Bacteroidota</taxon>
        <taxon>Flavobacteriia</taxon>
        <taxon>Flavobacteriales</taxon>
        <taxon>Flavobacteriaceae</taxon>
        <taxon>Psychroflexus</taxon>
    </lineage>
</organism>
<evidence type="ECO:0000313" key="3">
    <source>
        <dbReference type="Proteomes" id="UP000599688"/>
    </source>
</evidence>
<protein>
    <submittedName>
        <fullName evidence="2">Uncharacterized protein</fullName>
    </submittedName>
</protein>